<keyword evidence="4" id="KW-1185">Reference proteome</keyword>
<feature type="domain" description="VTT" evidence="2">
    <location>
        <begin position="31"/>
        <end position="138"/>
    </location>
</feature>
<dbReference type="InterPro" id="IPR051311">
    <property type="entry name" value="DedA_domain"/>
</dbReference>
<evidence type="ECO:0000313" key="3">
    <source>
        <dbReference type="EMBL" id="MBT8766526.1"/>
    </source>
</evidence>
<feature type="transmembrane region" description="Helical" evidence="1">
    <location>
        <begin position="94"/>
        <end position="114"/>
    </location>
</feature>
<dbReference type="PANTHER" id="PTHR42709">
    <property type="entry name" value="ALKALINE PHOSPHATASE LIKE PROTEIN"/>
    <property type="match status" value="1"/>
</dbReference>
<feature type="transmembrane region" description="Helical" evidence="1">
    <location>
        <begin position="120"/>
        <end position="145"/>
    </location>
</feature>
<organism evidence="3 4">
    <name type="scientific">Metapseudomonas boanensis</name>
    <dbReference type="NCBI Taxonomy" id="2822138"/>
    <lineage>
        <taxon>Bacteria</taxon>
        <taxon>Pseudomonadati</taxon>
        <taxon>Pseudomonadota</taxon>
        <taxon>Gammaproteobacteria</taxon>
        <taxon>Pseudomonadales</taxon>
        <taxon>Pseudomonadaceae</taxon>
        <taxon>Metapseudomonas</taxon>
    </lineage>
</organism>
<dbReference type="Proteomes" id="UP001519667">
    <property type="component" value="Unassembled WGS sequence"/>
</dbReference>
<comment type="caution">
    <text evidence="3">The sequence shown here is derived from an EMBL/GenBank/DDBJ whole genome shotgun (WGS) entry which is preliminary data.</text>
</comment>
<dbReference type="RefSeq" id="WP_215373542.1">
    <property type="nucleotide sequence ID" value="NZ_JAGTIS010000004.1"/>
</dbReference>
<sequence length="146" mass="16331">MWEPTGYFGLFLAAFGAATLLPLQSEAVLVGLLLTDQYPAQVLLAVAITGNVLGSMVNWWLGRYVEHFRHKRWFPVSESNLDRARQAYHRYGRWSLLASWVPIIGDPLTVVAGLMREPLWSFLMIVILAKGGRYLALTALTLGWAG</sequence>
<dbReference type="PANTHER" id="PTHR42709:SF4">
    <property type="entry name" value="INNER MEMBRANE PROTEIN YQAA"/>
    <property type="match status" value="1"/>
</dbReference>
<keyword evidence="1" id="KW-1133">Transmembrane helix</keyword>
<gene>
    <name evidence="3" type="ORF">J7302_10340</name>
</gene>
<feature type="transmembrane region" description="Helical" evidence="1">
    <location>
        <begin position="41"/>
        <end position="61"/>
    </location>
</feature>
<dbReference type="EMBL" id="JAGTIS010000004">
    <property type="protein sequence ID" value="MBT8766526.1"/>
    <property type="molecule type" value="Genomic_DNA"/>
</dbReference>
<evidence type="ECO:0000259" key="2">
    <source>
        <dbReference type="Pfam" id="PF09335"/>
    </source>
</evidence>
<name>A0ABS5XFQ8_9GAMM</name>
<accession>A0ABS5XFQ8</accession>
<evidence type="ECO:0000256" key="1">
    <source>
        <dbReference type="SAM" id="Phobius"/>
    </source>
</evidence>
<keyword evidence="1" id="KW-0472">Membrane</keyword>
<reference evidence="3 4" key="1">
    <citation type="submission" date="2021-04" db="EMBL/GenBank/DDBJ databases">
        <title>Pseudomonas boanensis sp. nov., a bacterium isolated from river water used for household purposes in Boane District, Mozambique.</title>
        <authorList>
            <person name="Nicklasson M."/>
            <person name="Martin-Rodriguez A.J."/>
            <person name="Thorell K."/>
            <person name="Neves L."/>
            <person name="Mussagy A."/>
            <person name="Rydberg H.A."/>
            <person name="Hernroth B."/>
            <person name="Svensson-Stadler L."/>
            <person name="Sjoling A."/>
        </authorList>
    </citation>
    <scope>NUCLEOTIDE SEQUENCE [LARGE SCALE GENOMIC DNA]</scope>
    <source>
        <strain evidence="3 4">DB1</strain>
    </source>
</reference>
<protein>
    <submittedName>
        <fullName evidence="3">DedA family protein</fullName>
    </submittedName>
</protein>
<keyword evidence="1" id="KW-0812">Transmembrane</keyword>
<proteinExistence type="predicted"/>
<dbReference type="Pfam" id="PF09335">
    <property type="entry name" value="VTT_dom"/>
    <property type="match status" value="1"/>
</dbReference>
<dbReference type="InterPro" id="IPR032816">
    <property type="entry name" value="VTT_dom"/>
</dbReference>
<evidence type="ECO:0000313" key="4">
    <source>
        <dbReference type="Proteomes" id="UP001519667"/>
    </source>
</evidence>